<sequence>LAESDRHTLGRAPPDGTGSCVLPGGGGVGWNWEVMLGSTHMITPVGFLKDLESMSQLFLTQNNTVGIQQPSGAFMGRRLTQGGFHRF</sequence>
<protein>
    <submittedName>
        <fullName evidence="2">DNA-directed RNA polymerase</fullName>
    </submittedName>
</protein>
<organism evidence="2">
    <name type="scientific">Echinostoma caproni</name>
    <dbReference type="NCBI Taxonomy" id="27848"/>
    <lineage>
        <taxon>Eukaryota</taxon>
        <taxon>Metazoa</taxon>
        <taxon>Spiralia</taxon>
        <taxon>Lophotrochozoa</taxon>
        <taxon>Platyhelminthes</taxon>
        <taxon>Trematoda</taxon>
        <taxon>Digenea</taxon>
        <taxon>Plagiorchiida</taxon>
        <taxon>Echinostomata</taxon>
        <taxon>Echinostomatoidea</taxon>
        <taxon>Echinostomatidae</taxon>
        <taxon>Echinostoma</taxon>
    </lineage>
</organism>
<dbReference type="InterPro" id="IPR027482">
    <property type="entry name" value="Sec1-like_dom2"/>
</dbReference>
<reference evidence="2" key="1">
    <citation type="submission" date="2016-06" db="UniProtKB">
        <authorList>
            <consortium name="WormBaseParasite"/>
        </authorList>
    </citation>
    <scope>IDENTIFICATION</scope>
</reference>
<dbReference type="Gene3D" id="3.40.50.1910">
    <property type="match status" value="1"/>
</dbReference>
<accession>A0A183A257</accession>
<evidence type="ECO:0000313" key="2">
    <source>
        <dbReference type="WBParaSite" id="ECPE_0000104201-mRNA-1"/>
    </source>
</evidence>
<proteinExistence type="predicted"/>
<feature type="region of interest" description="Disordered" evidence="1">
    <location>
        <begin position="1"/>
        <end position="20"/>
    </location>
</feature>
<dbReference type="WBParaSite" id="ECPE_0000104201-mRNA-1">
    <property type="protein sequence ID" value="ECPE_0000104201-mRNA-1"/>
    <property type="gene ID" value="ECPE_0000104201"/>
</dbReference>
<name>A0A183A257_9TREM</name>
<evidence type="ECO:0000256" key="1">
    <source>
        <dbReference type="SAM" id="MobiDB-lite"/>
    </source>
</evidence>
<dbReference type="AlphaFoldDB" id="A0A183A257"/>